<dbReference type="EMBL" id="JBHSDK010000003">
    <property type="protein sequence ID" value="MFC4334250.1"/>
    <property type="molecule type" value="Genomic_DNA"/>
</dbReference>
<feature type="transmembrane region" description="Helical" evidence="1">
    <location>
        <begin position="12"/>
        <end position="29"/>
    </location>
</feature>
<gene>
    <name evidence="2" type="ORF">ACFPET_03460</name>
</gene>
<dbReference type="InterPro" id="IPR005325">
    <property type="entry name" value="DUF308_memb"/>
</dbReference>
<evidence type="ECO:0000313" key="3">
    <source>
        <dbReference type="Proteomes" id="UP001595823"/>
    </source>
</evidence>
<comment type="caution">
    <text evidence="2">The sequence shown here is derived from an EMBL/GenBank/DDBJ whole genome shotgun (WGS) entry which is preliminary data.</text>
</comment>
<dbReference type="InterPro" id="IPR052712">
    <property type="entry name" value="Acid_resist_chaperone_HdeD"/>
</dbReference>
<accession>A0ABV8TUV2</accession>
<organism evidence="2 3">
    <name type="scientific">Salininema proteolyticum</name>
    <dbReference type="NCBI Taxonomy" id="1607685"/>
    <lineage>
        <taxon>Bacteria</taxon>
        <taxon>Bacillati</taxon>
        <taxon>Actinomycetota</taxon>
        <taxon>Actinomycetes</taxon>
        <taxon>Glycomycetales</taxon>
        <taxon>Glycomycetaceae</taxon>
        <taxon>Salininema</taxon>
    </lineage>
</organism>
<evidence type="ECO:0000313" key="2">
    <source>
        <dbReference type="EMBL" id="MFC4334250.1"/>
    </source>
</evidence>
<dbReference type="Pfam" id="PF03729">
    <property type="entry name" value="DUF308"/>
    <property type="match status" value="1"/>
</dbReference>
<evidence type="ECO:0000256" key="1">
    <source>
        <dbReference type="SAM" id="Phobius"/>
    </source>
</evidence>
<feature type="transmembrane region" description="Helical" evidence="1">
    <location>
        <begin position="120"/>
        <end position="139"/>
    </location>
</feature>
<dbReference type="RefSeq" id="WP_380617984.1">
    <property type="nucleotide sequence ID" value="NZ_JBHSDK010000003.1"/>
</dbReference>
<dbReference type="PANTHER" id="PTHR34989">
    <property type="entry name" value="PROTEIN HDED"/>
    <property type="match status" value="1"/>
</dbReference>
<dbReference type="Proteomes" id="UP001595823">
    <property type="component" value="Unassembled WGS sequence"/>
</dbReference>
<feature type="transmembrane region" description="Helical" evidence="1">
    <location>
        <begin position="64"/>
        <end position="83"/>
    </location>
</feature>
<keyword evidence="1" id="KW-1133">Transmembrane helix</keyword>
<keyword evidence="1" id="KW-0472">Membrane</keyword>
<name>A0ABV8TUV2_9ACTN</name>
<feature type="transmembrane region" description="Helical" evidence="1">
    <location>
        <begin position="35"/>
        <end position="57"/>
    </location>
</feature>
<proteinExistence type="predicted"/>
<keyword evidence="3" id="KW-1185">Reference proteome</keyword>
<reference evidence="3" key="1">
    <citation type="journal article" date="2019" name="Int. J. Syst. Evol. Microbiol.">
        <title>The Global Catalogue of Microorganisms (GCM) 10K type strain sequencing project: providing services to taxonomists for standard genome sequencing and annotation.</title>
        <authorList>
            <consortium name="The Broad Institute Genomics Platform"/>
            <consortium name="The Broad Institute Genome Sequencing Center for Infectious Disease"/>
            <person name="Wu L."/>
            <person name="Ma J."/>
        </authorList>
    </citation>
    <scope>NUCLEOTIDE SEQUENCE [LARGE SCALE GENOMIC DNA]</scope>
    <source>
        <strain evidence="3">IBRC-M 10908</strain>
    </source>
</reference>
<dbReference type="PANTHER" id="PTHR34989:SF1">
    <property type="entry name" value="PROTEIN HDED"/>
    <property type="match status" value="1"/>
</dbReference>
<feature type="transmembrane region" description="Helical" evidence="1">
    <location>
        <begin position="145"/>
        <end position="168"/>
    </location>
</feature>
<sequence length="179" mass="19105">MFELLTRNWGWVLFRGLLLILFGVMAWVWPGLTAYTLVILFGAYSLIDGVFAIIMGAKGGEGRGLLIFTGILGVLIGIMVFIWPLESTLALLVLIAVWAVVIGVSYIVKGIELKGDAAGRWLLILSGAAGVALGFVLIFNPGTGVLGLTWAIGLFAIAWGVFSIIAAVRLKKLRDSAKA</sequence>
<protein>
    <submittedName>
        <fullName evidence="2">HdeD family acid-resistance protein</fullName>
    </submittedName>
</protein>
<feature type="transmembrane region" description="Helical" evidence="1">
    <location>
        <begin position="89"/>
        <end position="108"/>
    </location>
</feature>
<keyword evidence="1" id="KW-0812">Transmembrane</keyword>